<evidence type="ECO:0000256" key="1">
    <source>
        <dbReference type="ARBA" id="ARBA00001864"/>
    </source>
</evidence>
<accession>A0AAU7V6H6</accession>
<dbReference type="EC" id="4.2.1.10" evidence="2"/>
<gene>
    <name evidence="5" type="ORF">SAC06_07190</name>
</gene>
<protein>
    <recommendedName>
        <fullName evidence="2">3-dehydroquinate dehydratase</fullName>
        <ecNumber evidence="2">4.2.1.10</ecNumber>
    </recommendedName>
</protein>
<keyword evidence="3" id="KW-0456">Lyase</keyword>
<proteinExistence type="predicted"/>
<evidence type="ECO:0000256" key="3">
    <source>
        <dbReference type="ARBA" id="ARBA00023239"/>
    </source>
</evidence>
<evidence type="ECO:0000313" key="5">
    <source>
        <dbReference type="EMBL" id="XBW07427.1"/>
    </source>
</evidence>
<dbReference type="KEGG" id="sapp:SAC06_07190"/>
<dbReference type="InterPro" id="IPR001381">
    <property type="entry name" value="DHquinase_I"/>
</dbReference>
<dbReference type="SUPFAM" id="SSF51569">
    <property type="entry name" value="Aldolase"/>
    <property type="match status" value="1"/>
</dbReference>
<evidence type="ECO:0000256" key="4">
    <source>
        <dbReference type="ARBA" id="ARBA00023270"/>
    </source>
</evidence>
<dbReference type="AlphaFoldDB" id="A0AAU7V6H6"/>
<dbReference type="GO" id="GO:0046279">
    <property type="term" value="P:3,4-dihydroxybenzoate biosynthetic process"/>
    <property type="evidence" value="ECO:0007669"/>
    <property type="project" value="TreeGrafter"/>
</dbReference>
<dbReference type="PANTHER" id="PTHR43699:SF1">
    <property type="entry name" value="3-DEHYDROQUINATE DEHYDRATASE"/>
    <property type="match status" value="1"/>
</dbReference>
<dbReference type="GO" id="GO:0003855">
    <property type="term" value="F:3-dehydroquinate dehydratase activity"/>
    <property type="evidence" value="ECO:0007669"/>
    <property type="project" value="UniProtKB-EC"/>
</dbReference>
<dbReference type="CDD" id="cd00502">
    <property type="entry name" value="DHQase_I"/>
    <property type="match status" value="1"/>
</dbReference>
<dbReference type="Pfam" id="PF01487">
    <property type="entry name" value="DHquinase_I"/>
    <property type="match status" value="1"/>
</dbReference>
<dbReference type="InterPro" id="IPR013785">
    <property type="entry name" value="Aldolase_TIM"/>
</dbReference>
<dbReference type="Gene3D" id="3.20.20.70">
    <property type="entry name" value="Aldolase class I"/>
    <property type="match status" value="1"/>
</dbReference>
<comment type="catalytic activity">
    <reaction evidence="1">
        <text>3-dehydroquinate = 3-dehydroshikimate + H2O</text>
        <dbReference type="Rhea" id="RHEA:21096"/>
        <dbReference type="ChEBI" id="CHEBI:15377"/>
        <dbReference type="ChEBI" id="CHEBI:16630"/>
        <dbReference type="ChEBI" id="CHEBI:32364"/>
        <dbReference type="EC" id="4.2.1.10"/>
    </reaction>
</comment>
<organism evidence="5">
    <name type="scientific">Scrofimicrobium appendicitidis</name>
    <dbReference type="NCBI Taxonomy" id="3079930"/>
    <lineage>
        <taxon>Bacteria</taxon>
        <taxon>Bacillati</taxon>
        <taxon>Actinomycetota</taxon>
        <taxon>Actinomycetes</taxon>
        <taxon>Actinomycetales</taxon>
        <taxon>Actinomycetaceae</taxon>
        <taxon>Scrofimicrobium</taxon>
    </lineage>
</organism>
<keyword evidence="4" id="KW-0704">Schiff base</keyword>
<sequence>MVNPISLGRAGVHPVQLGPGHLVVAVPVLASTSAEAYRQWCHAADRGADLVEWRLDPLLTSGEAERAFAVAPSWREQESCPVLVTVRTAAEGGDWSAVPGEYLDWVERAGTWADAVDIELATPAVGELVDRSHQQGARVVLSRHVLAGSVDPGELQATLEQMVTLGADVVKVAWQVQSRLDVDQILAAQRWAAETLPVPAVIIGMGPAGQATRRGQAARLSAFTFGVGAVESAPGQLSIAELRAADLALGDEGEPSRA</sequence>
<reference evidence="5" key="1">
    <citation type="submission" date="2023-11" db="EMBL/GenBank/DDBJ databases">
        <title>Scrofimicrobium hongkongense sp. nov., isolated from a patient with peritonitis.</title>
        <authorList>
            <person name="Lao H.Y."/>
            <person name="Wong A.Y.P."/>
            <person name="Ng T.L."/>
            <person name="Wong R.Y.L."/>
            <person name="Yau M.C.Y."/>
            <person name="Lam J.Y.W."/>
            <person name="Siu G.K.H."/>
        </authorList>
    </citation>
    <scope>NUCLEOTIDE SEQUENCE</scope>
    <source>
        <strain evidence="5">R131</strain>
    </source>
</reference>
<evidence type="ECO:0000256" key="2">
    <source>
        <dbReference type="ARBA" id="ARBA00012060"/>
    </source>
</evidence>
<dbReference type="EMBL" id="CP138335">
    <property type="protein sequence ID" value="XBW07427.1"/>
    <property type="molecule type" value="Genomic_DNA"/>
</dbReference>
<dbReference type="InterPro" id="IPR050146">
    <property type="entry name" value="Type-I_3-dehydroquinase"/>
</dbReference>
<dbReference type="PANTHER" id="PTHR43699">
    <property type="entry name" value="3-DEHYDROQUINATE DEHYDRATASE"/>
    <property type="match status" value="1"/>
</dbReference>
<name>A0AAU7V6H6_9ACTO</name>
<dbReference type="RefSeq" id="WP_350257633.1">
    <property type="nucleotide sequence ID" value="NZ_CP138335.1"/>
</dbReference>